<comment type="caution">
    <text evidence="2">The sequence shown here is derived from an EMBL/GenBank/DDBJ whole genome shotgun (WGS) entry which is preliminary data.</text>
</comment>
<sequence length="163" mass="18078">MNTGTLGAPRVRDAVASDLAFIVEANLAMARETEGKALSREVLERGVAAVLESPARGFYLVAERAGEALGCLLVTREWSDWRDGDWWWLQSVYVLPSARRGGVFRTLHGEVARRAAATPGVVGLRLYVERDNVRALATYAAIGMHETAYRLYEREAARGRDER</sequence>
<dbReference type="GO" id="GO:0005840">
    <property type="term" value="C:ribosome"/>
    <property type="evidence" value="ECO:0007669"/>
    <property type="project" value="UniProtKB-KW"/>
</dbReference>
<keyword evidence="2" id="KW-0689">Ribosomal protein</keyword>
<dbReference type="EMBL" id="SLWQ01000001">
    <property type="protein sequence ID" value="TCO43084.1"/>
    <property type="molecule type" value="Genomic_DNA"/>
</dbReference>
<feature type="domain" description="N-acetyltransferase" evidence="1">
    <location>
        <begin position="9"/>
        <end position="163"/>
    </location>
</feature>
<gene>
    <name evidence="2" type="ORF">EV148_101503</name>
</gene>
<evidence type="ECO:0000313" key="3">
    <source>
        <dbReference type="Proteomes" id="UP000294862"/>
    </source>
</evidence>
<dbReference type="CDD" id="cd04301">
    <property type="entry name" value="NAT_SF"/>
    <property type="match status" value="1"/>
</dbReference>
<dbReference type="Proteomes" id="UP000294862">
    <property type="component" value="Unassembled WGS sequence"/>
</dbReference>
<accession>A0A4R2IEM0</accession>
<protein>
    <submittedName>
        <fullName evidence="2">Ribosomal protein S18 acetylase RimI-like enzyme</fullName>
    </submittedName>
</protein>
<dbReference type="GO" id="GO:0016747">
    <property type="term" value="F:acyltransferase activity, transferring groups other than amino-acyl groups"/>
    <property type="evidence" value="ECO:0007669"/>
    <property type="project" value="InterPro"/>
</dbReference>
<evidence type="ECO:0000313" key="2">
    <source>
        <dbReference type="EMBL" id="TCO43084.1"/>
    </source>
</evidence>
<keyword evidence="2" id="KW-0687">Ribonucleoprotein</keyword>
<name>A0A4R2IEM0_9GAMM</name>
<dbReference type="RefSeq" id="WP_131992933.1">
    <property type="nucleotide sequence ID" value="NZ_SLWQ01000001.1"/>
</dbReference>
<dbReference type="Pfam" id="PF00583">
    <property type="entry name" value="Acetyltransf_1"/>
    <property type="match status" value="1"/>
</dbReference>
<dbReference type="InterPro" id="IPR000182">
    <property type="entry name" value="GNAT_dom"/>
</dbReference>
<evidence type="ECO:0000259" key="1">
    <source>
        <dbReference type="PROSITE" id="PS51186"/>
    </source>
</evidence>
<dbReference type="OrthoDB" id="9805924at2"/>
<proteinExistence type="predicted"/>
<dbReference type="SUPFAM" id="SSF55729">
    <property type="entry name" value="Acyl-CoA N-acyltransferases (Nat)"/>
    <property type="match status" value="1"/>
</dbReference>
<dbReference type="PROSITE" id="PS51186">
    <property type="entry name" value="GNAT"/>
    <property type="match status" value="1"/>
</dbReference>
<organism evidence="2 3">
    <name type="scientific">Dokdonella fugitiva</name>
    <dbReference type="NCBI Taxonomy" id="328517"/>
    <lineage>
        <taxon>Bacteria</taxon>
        <taxon>Pseudomonadati</taxon>
        <taxon>Pseudomonadota</taxon>
        <taxon>Gammaproteobacteria</taxon>
        <taxon>Lysobacterales</taxon>
        <taxon>Rhodanobacteraceae</taxon>
        <taxon>Dokdonella</taxon>
    </lineage>
</organism>
<keyword evidence="3" id="KW-1185">Reference proteome</keyword>
<dbReference type="InterPro" id="IPR016181">
    <property type="entry name" value="Acyl_CoA_acyltransferase"/>
</dbReference>
<dbReference type="Gene3D" id="3.40.630.30">
    <property type="match status" value="1"/>
</dbReference>
<dbReference type="AlphaFoldDB" id="A0A4R2IEM0"/>
<reference evidence="2 3" key="1">
    <citation type="journal article" date="2015" name="Stand. Genomic Sci.">
        <title>Genomic Encyclopedia of Bacterial and Archaeal Type Strains, Phase III: the genomes of soil and plant-associated and newly described type strains.</title>
        <authorList>
            <person name="Whitman W.B."/>
            <person name="Woyke T."/>
            <person name="Klenk H.P."/>
            <person name="Zhou Y."/>
            <person name="Lilburn T.G."/>
            <person name="Beck B.J."/>
            <person name="De Vos P."/>
            <person name="Vandamme P."/>
            <person name="Eisen J.A."/>
            <person name="Garrity G."/>
            <person name="Hugenholtz P."/>
            <person name="Kyrpides N.C."/>
        </authorList>
    </citation>
    <scope>NUCLEOTIDE SEQUENCE [LARGE SCALE GENOMIC DNA]</scope>
    <source>
        <strain evidence="2 3">A3</strain>
    </source>
</reference>